<evidence type="ECO:0000259" key="2">
    <source>
        <dbReference type="Pfam" id="PF02979"/>
    </source>
</evidence>
<evidence type="ECO:0000256" key="1">
    <source>
        <dbReference type="ARBA" id="ARBA00022723"/>
    </source>
</evidence>
<dbReference type="STRING" id="370438.PTH_2286"/>
<keyword evidence="1" id="KW-0479">Metal-binding</keyword>
<dbReference type="Gene3D" id="3.90.330.10">
    <property type="entry name" value="Nitrile hydratase alpha /Thiocyanate hydrolase gamma"/>
    <property type="match status" value="1"/>
</dbReference>
<dbReference type="Proteomes" id="UP000006556">
    <property type="component" value="Chromosome"/>
</dbReference>
<dbReference type="Pfam" id="PF02979">
    <property type="entry name" value="NHase_alpha"/>
    <property type="match status" value="1"/>
</dbReference>
<evidence type="ECO:0000313" key="4">
    <source>
        <dbReference type="Proteomes" id="UP000006556"/>
    </source>
</evidence>
<dbReference type="InterPro" id="IPR036648">
    <property type="entry name" value="CN_Hdrase_a/SCN_Hdrase_g_sf"/>
</dbReference>
<dbReference type="HOGENOM" id="CLU_128602_1_0_9"/>
<name>A5CZW2_PELTS</name>
<dbReference type="InterPro" id="IPR022513">
    <property type="entry name" value="TOMM_pelo"/>
</dbReference>
<proteinExistence type="predicted"/>
<dbReference type="GO" id="GO:0003824">
    <property type="term" value="F:catalytic activity"/>
    <property type="evidence" value="ECO:0007669"/>
    <property type="project" value="InterPro"/>
</dbReference>
<reference evidence="4" key="1">
    <citation type="journal article" date="2008" name="Genome Res.">
        <title>The genome of Pelotomaculum thermopropionicum reveals niche-associated evolution in anaerobic microbiota.</title>
        <authorList>
            <person name="Kosaka T."/>
            <person name="Kato S."/>
            <person name="Shimoyama T."/>
            <person name="Ishii S."/>
            <person name="Abe T."/>
            <person name="Watanabe K."/>
        </authorList>
    </citation>
    <scope>NUCLEOTIDE SEQUENCE [LARGE SCALE GENOMIC DNA]</scope>
    <source>
        <strain evidence="4">DSM 13744 / JCM 10971 / SI</strain>
    </source>
</reference>
<evidence type="ECO:0000313" key="3">
    <source>
        <dbReference type="EMBL" id="BAF60467.1"/>
    </source>
</evidence>
<sequence length="115" mass="12666">MGEAEKKPMTRREFEEQIIKKAQSDKEFKQDLVNNPKEALGKLGVRIPEEVEVKVVEESPRVFYLVLPVNPDELTDSQLDGVAGGICFIAGEIDGKGACGIDTGHGSLCFMKGWE</sequence>
<gene>
    <name evidence="3" type="primary">ExbD</name>
    <name evidence="3" type="ordered locus">PTH_2286</name>
</gene>
<feature type="domain" description="Nitrile hydratase alpha/Thiocyanate hydrolase gamma" evidence="2">
    <location>
        <begin position="25"/>
        <end position="74"/>
    </location>
</feature>
<organism evidence="3 4">
    <name type="scientific">Pelotomaculum thermopropionicum (strain DSM 13744 / JCM 10971 / SI)</name>
    <dbReference type="NCBI Taxonomy" id="370438"/>
    <lineage>
        <taxon>Bacteria</taxon>
        <taxon>Bacillati</taxon>
        <taxon>Bacillota</taxon>
        <taxon>Clostridia</taxon>
        <taxon>Eubacteriales</taxon>
        <taxon>Desulfotomaculaceae</taxon>
        <taxon>Pelotomaculum</taxon>
    </lineage>
</organism>
<dbReference type="SUPFAM" id="SSF56209">
    <property type="entry name" value="Nitrile hydratase alpha chain"/>
    <property type="match status" value="1"/>
</dbReference>
<dbReference type="eggNOG" id="ENOG50339Q3">
    <property type="taxonomic scope" value="Bacteria"/>
</dbReference>
<dbReference type="KEGG" id="pth:PTH_2286"/>
<dbReference type="GO" id="GO:0046914">
    <property type="term" value="F:transition metal ion binding"/>
    <property type="evidence" value="ECO:0007669"/>
    <property type="project" value="InterPro"/>
</dbReference>
<keyword evidence="4" id="KW-1185">Reference proteome</keyword>
<accession>A5CZW2</accession>
<dbReference type="AlphaFoldDB" id="A5CZW2"/>
<dbReference type="InterPro" id="IPR004232">
    <property type="entry name" value="CN_Hdrtase_a/SCN_Hdrlase_g"/>
</dbReference>
<dbReference type="EMBL" id="AP009389">
    <property type="protein sequence ID" value="BAF60467.1"/>
    <property type="molecule type" value="Genomic_DNA"/>
</dbReference>
<dbReference type="NCBIfam" id="TIGR03793">
    <property type="entry name" value="leader_NHLP"/>
    <property type="match status" value="1"/>
</dbReference>
<protein>
    <submittedName>
        <fullName evidence="3">Biopolymer transport protein</fullName>
    </submittedName>
</protein>